<dbReference type="InterPro" id="IPR014729">
    <property type="entry name" value="Rossmann-like_a/b/a_fold"/>
</dbReference>
<dbReference type="InterPro" id="IPR003694">
    <property type="entry name" value="NAD_synthase"/>
</dbReference>
<gene>
    <name evidence="12" type="ORF">g.39991</name>
</gene>
<evidence type="ECO:0000256" key="2">
    <source>
        <dbReference type="ARBA" id="ARBA00007145"/>
    </source>
</evidence>
<evidence type="ECO:0000256" key="7">
    <source>
        <dbReference type="ARBA" id="ARBA00022840"/>
    </source>
</evidence>
<dbReference type="AlphaFoldDB" id="A0A1D1ZNE7"/>
<dbReference type="Pfam" id="PF02540">
    <property type="entry name" value="NAD_synthase"/>
    <property type="match status" value="1"/>
</dbReference>
<evidence type="ECO:0000256" key="5">
    <source>
        <dbReference type="ARBA" id="ARBA00022598"/>
    </source>
</evidence>
<dbReference type="PANTHER" id="PTHR23090">
    <property type="entry name" value="NH 3 /GLUTAMINE-DEPENDENT NAD + SYNTHETASE"/>
    <property type="match status" value="1"/>
</dbReference>
<dbReference type="PANTHER" id="PTHR23090:SF9">
    <property type="entry name" value="GLUTAMINE-DEPENDENT NAD(+) SYNTHETASE"/>
    <property type="match status" value="1"/>
</dbReference>
<evidence type="ECO:0000256" key="1">
    <source>
        <dbReference type="ARBA" id="ARBA00005188"/>
    </source>
</evidence>
<dbReference type="Gene3D" id="3.40.50.620">
    <property type="entry name" value="HUPs"/>
    <property type="match status" value="1"/>
</dbReference>
<organism evidence="12">
    <name type="scientific">Auxenochlorella protothecoides</name>
    <name type="common">Green microalga</name>
    <name type="synonym">Chlorella protothecoides</name>
    <dbReference type="NCBI Taxonomy" id="3075"/>
    <lineage>
        <taxon>Eukaryota</taxon>
        <taxon>Viridiplantae</taxon>
        <taxon>Chlorophyta</taxon>
        <taxon>core chlorophytes</taxon>
        <taxon>Trebouxiophyceae</taxon>
        <taxon>Chlorellales</taxon>
        <taxon>Chlorellaceae</taxon>
        <taxon>Auxenochlorella</taxon>
    </lineage>
</organism>
<dbReference type="SUPFAM" id="SSF56317">
    <property type="entry name" value="Carbon-nitrogen hydrolase"/>
    <property type="match status" value="1"/>
</dbReference>
<evidence type="ECO:0000313" key="12">
    <source>
        <dbReference type="EMBL" id="JAT68235.1"/>
    </source>
</evidence>
<comment type="similarity">
    <text evidence="2 10">In the C-terminal section; belongs to the NAD synthetase family.</text>
</comment>
<dbReference type="CDD" id="cd07570">
    <property type="entry name" value="GAT_Gln-NAD-synth"/>
    <property type="match status" value="1"/>
</dbReference>
<dbReference type="NCBIfam" id="TIGR00552">
    <property type="entry name" value="nadE"/>
    <property type="match status" value="1"/>
</dbReference>
<dbReference type="SUPFAM" id="SSF52402">
    <property type="entry name" value="Adenine nucleotide alpha hydrolases-like"/>
    <property type="match status" value="1"/>
</dbReference>
<dbReference type="InterPro" id="IPR014445">
    <property type="entry name" value="Gln-dep_NAD_synthase"/>
</dbReference>
<name>A0A1D1ZNE7_AUXPR</name>
<evidence type="ECO:0000256" key="6">
    <source>
        <dbReference type="ARBA" id="ARBA00022741"/>
    </source>
</evidence>
<evidence type="ECO:0000256" key="10">
    <source>
        <dbReference type="PIRNR" id="PIRNR006630"/>
    </source>
</evidence>
<dbReference type="FunFam" id="3.60.110.10:FF:000003">
    <property type="entry name" value="Glutamine-dependent NAD(+) synthetase"/>
    <property type="match status" value="1"/>
</dbReference>
<keyword evidence="6 10" id="KW-0547">Nucleotide-binding</keyword>
<dbReference type="EC" id="6.3.5.1" evidence="3 10"/>
<reference evidence="12" key="1">
    <citation type="submission" date="2015-08" db="EMBL/GenBank/DDBJ databases">
        <authorList>
            <person name="Babu N.S."/>
            <person name="Beckwith C.J."/>
            <person name="Beseler K.G."/>
            <person name="Brison A."/>
            <person name="Carone J.V."/>
            <person name="Caskin T.P."/>
            <person name="Diamond M."/>
            <person name="Durham M.E."/>
            <person name="Foxe J.M."/>
            <person name="Go M."/>
            <person name="Henderson B.A."/>
            <person name="Jones I.B."/>
            <person name="McGettigan J.A."/>
            <person name="Micheletti S.J."/>
            <person name="Nasrallah M.E."/>
            <person name="Ortiz D."/>
            <person name="Piller C.R."/>
            <person name="Privatt S.R."/>
            <person name="Schneider S.L."/>
            <person name="Sharp S."/>
            <person name="Smith T.C."/>
            <person name="Stanton J.D."/>
            <person name="Ullery H.E."/>
            <person name="Wilson R.J."/>
            <person name="Serrano M.G."/>
            <person name="Buck G."/>
            <person name="Lee V."/>
            <person name="Wang Y."/>
            <person name="Carvalho R."/>
            <person name="Voegtly L."/>
            <person name="Shi R."/>
            <person name="Duckworth R."/>
            <person name="Johnson A."/>
            <person name="Loviza R."/>
            <person name="Walstead R."/>
            <person name="Shah Z."/>
            <person name="Kiflezghi M."/>
            <person name="Wade K."/>
            <person name="Ball S.L."/>
            <person name="Bradley K.W."/>
            <person name="Asai D.J."/>
            <person name="Bowman C.A."/>
            <person name="Russell D.A."/>
            <person name="Pope W.H."/>
            <person name="Jacobs-Sera D."/>
            <person name="Hendrix R.W."/>
            <person name="Hatfull G.F."/>
        </authorList>
    </citation>
    <scope>NUCLEOTIDE SEQUENCE</scope>
</reference>
<dbReference type="GO" id="GO:0005524">
    <property type="term" value="F:ATP binding"/>
    <property type="evidence" value="ECO:0007669"/>
    <property type="project" value="UniProtKB-UniRule"/>
</dbReference>
<dbReference type="GO" id="GO:0009435">
    <property type="term" value="P:NAD+ biosynthetic process"/>
    <property type="evidence" value="ECO:0007669"/>
    <property type="project" value="UniProtKB-UniRule"/>
</dbReference>
<dbReference type="GO" id="GO:0005737">
    <property type="term" value="C:cytoplasm"/>
    <property type="evidence" value="ECO:0007669"/>
    <property type="project" value="InterPro"/>
</dbReference>
<feature type="domain" description="CN hydrolase" evidence="11">
    <location>
        <begin position="7"/>
        <end position="277"/>
    </location>
</feature>
<protein>
    <recommendedName>
        <fullName evidence="4 10">Glutamine-dependent NAD(+) synthetase</fullName>
        <ecNumber evidence="3 10">6.3.5.1</ecNumber>
    </recommendedName>
    <alternativeName>
        <fullName evidence="10">NAD(+) synthase [glutamine-hydrolyzing]</fullName>
    </alternativeName>
</protein>
<evidence type="ECO:0000256" key="3">
    <source>
        <dbReference type="ARBA" id="ARBA00012743"/>
    </source>
</evidence>
<sequence length="715" mass="77656">MSQQRIATLATCNLGQWAMDFTGNLDRIIKSIDQARAGGARYRLGPELEIPGYGCEDHFSENDTVEHSWECVARLLAEGHTAGLVVDVGAPVVHRGVRYNCRLFLLDGRVLLIRPKLHLAGDGNYREPRYFSTWKRGAEVEEHTLPGVVRAATGQRTCPFGHAALAFSDAVLASESCEELFTPRAPHIDLALAGVEIITNGSGSHHQMRKLHTRLDLMMSGTAKAGGVYLYANQQGCDGGRLYYDGCAAAVVNGALVAQGAQFSVREVEVVLATVDLDEVVGHRGAVASLREQASAAPPPALVPVDWALCDPRVHSTAALSLPRAPRYLAVEEEIAYGPAAWLWDYLRRSGATGFMLPLSGGADSSATAAIVGSMCRMVCEAAAAGDADVVRDLQRIAKYGDGELPGSPQELAGRIFLTMYLGTENSSEITRGRAAALAAEVGSRHLAINMDAPVKAMVALFAAVTGFVPRFKVQGGSVQENIALQNIQARLRMVVSFLFAQLWPWVGGQGGYYLVLGSANVDEALRGYLTKYDCSSADINPIGGISKTDLKRFLGWAAEHLGFPSLAGISAALPTAELEPLRDGEIAQTDEADMGMTYEELSLFGNLRKVSRCGPVAMFRSLLSTWRSRYPAPAIADKVKHFFRYYAINRHKATVLTPSYHAENYSPDDNRYDHRQFLYNIRWPWQFARIDALVEEEALMHGREGPKGGQAVSS</sequence>
<dbReference type="GO" id="GO:0003952">
    <property type="term" value="F:NAD+ synthase (glutamine-hydrolyzing) activity"/>
    <property type="evidence" value="ECO:0007669"/>
    <property type="project" value="UniProtKB-UniRule"/>
</dbReference>
<keyword evidence="5 10" id="KW-0436">Ligase</keyword>
<dbReference type="GO" id="GO:0004359">
    <property type="term" value="F:glutaminase activity"/>
    <property type="evidence" value="ECO:0007669"/>
    <property type="project" value="InterPro"/>
</dbReference>
<evidence type="ECO:0000256" key="4">
    <source>
        <dbReference type="ARBA" id="ARBA00017309"/>
    </source>
</evidence>
<dbReference type="CDD" id="cd00553">
    <property type="entry name" value="NAD_synthase"/>
    <property type="match status" value="1"/>
</dbReference>
<evidence type="ECO:0000256" key="8">
    <source>
        <dbReference type="ARBA" id="ARBA00023027"/>
    </source>
</evidence>
<dbReference type="HAMAP" id="MF_02090">
    <property type="entry name" value="NadE_glutamine_dep"/>
    <property type="match status" value="1"/>
</dbReference>
<dbReference type="EMBL" id="GDKF01010387">
    <property type="protein sequence ID" value="JAT68235.1"/>
    <property type="molecule type" value="Transcribed_RNA"/>
</dbReference>
<comment type="catalytic activity">
    <reaction evidence="9 10">
        <text>deamido-NAD(+) + L-glutamine + ATP + H2O = L-glutamate + AMP + diphosphate + NAD(+) + H(+)</text>
        <dbReference type="Rhea" id="RHEA:24384"/>
        <dbReference type="ChEBI" id="CHEBI:15377"/>
        <dbReference type="ChEBI" id="CHEBI:15378"/>
        <dbReference type="ChEBI" id="CHEBI:29985"/>
        <dbReference type="ChEBI" id="CHEBI:30616"/>
        <dbReference type="ChEBI" id="CHEBI:33019"/>
        <dbReference type="ChEBI" id="CHEBI:57540"/>
        <dbReference type="ChEBI" id="CHEBI:58359"/>
        <dbReference type="ChEBI" id="CHEBI:58437"/>
        <dbReference type="ChEBI" id="CHEBI:456215"/>
        <dbReference type="EC" id="6.3.5.1"/>
    </reaction>
</comment>
<dbReference type="UniPathway" id="UPA00253">
    <property type="reaction ID" value="UER00334"/>
</dbReference>
<accession>A0A1D1ZNE7</accession>
<dbReference type="InterPro" id="IPR003010">
    <property type="entry name" value="C-N_Hydrolase"/>
</dbReference>
<dbReference type="PROSITE" id="PS50263">
    <property type="entry name" value="CN_HYDROLASE"/>
    <property type="match status" value="1"/>
</dbReference>
<dbReference type="InterPro" id="IPR036526">
    <property type="entry name" value="C-N_Hydrolase_sf"/>
</dbReference>
<dbReference type="FunFam" id="3.40.50.620:FF:000036">
    <property type="entry name" value="Glutamine-dependent NAD(+) synthetase"/>
    <property type="match status" value="1"/>
</dbReference>
<evidence type="ECO:0000259" key="11">
    <source>
        <dbReference type="PROSITE" id="PS50263"/>
    </source>
</evidence>
<keyword evidence="8 10" id="KW-0520">NAD</keyword>
<evidence type="ECO:0000256" key="9">
    <source>
        <dbReference type="ARBA" id="ARBA00052340"/>
    </source>
</evidence>
<comment type="pathway">
    <text evidence="1 10">Cofactor biosynthesis; NAD(+) biosynthesis; NAD(+) from deamido-NAD(+) (L-Gln route): step 1/1.</text>
</comment>
<proteinExistence type="inferred from homology"/>
<dbReference type="PIRSF" id="PIRSF006630">
    <property type="entry name" value="NADS_GAT"/>
    <property type="match status" value="1"/>
</dbReference>
<dbReference type="Gene3D" id="3.60.110.10">
    <property type="entry name" value="Carbon-nitrogen hydrolase"/>
    <property type="match status" value="1"/>
</dbReference>
<keyword evidence="7 10" id="KW-0067">ATP-binding</keyword>
<dbReference type="InterPro" id="IPR022310">
    <property type="entry name" value="NAD/GMP_synthase"/>
</dbReference>
<dbReference type="Pfam" id="PF00795">
    <property type="entry name" value="CN_hydrolase"/>
    <property type="match status" value="1"/>
</dbReference>